<feature type="domain" description="C2HC/C3H-type" evidence="7">
    <location>
        <begin position="636"/>
        <end position="665"/>
    </location>
</feature>
<sequence length="817" mass="85780">METQFVGSDGSGKPSLSSKLAATKAAYMNKSIDMASFRARPAPPSSARPTTSSGASMRPGSSSGRGSRPGGGRGGGTGGPNMNARPLALTCYLCGTQHFGQSLFHHLQACQKKWMMVEDAKSARERRPLPPPPPELTEDLPRDTLSIEAFNAAMYAYWPDAFEKHVTVCTPDNPGGPLGMPKSAAAAKLGSAATSAATSSPYSKVGGVNGTPGGRPTSSRPQPGGGGAVRPGGGNKSNGYGTGGGPNMNSKPRAFTCYLCGTQHFSQRALPAPPQELTEDLPSEPQGIDAFNASMYAYWDRVSLIVCNICTRSFRADAYEKHVKVCTLDNPGGPLGMPKNAAAAKTVPAGGGGGGAPGGGRGMTRSVSRTQRPRALMCYLCGTQHFGQSLLIHIPQCYEKWLKVEAQKDRKERRDPPPPPPELDQPLPSSPEGIDLFNQRMSDVYNGRSLMQCAHCGRTMRPDALVRHQNACTAEKPMKSAATRPSASEAAAAAGGGSSRGRDPSEQPEGDMEMDQCDNCGRRMRPDALLKHNKVCTPDKPMKAVPSSRGGPAGSALNVPPAGPSPPPGAPRPAAGGRRPVVPESASSPSSNKSSGGAGQGMKSGYEEGEEDNPPPKKYSYPDPPANSGQQGSEDDRIQCQTCGRRFGEDAFEKHVRVCAKVFASKRKVFDSTKARLAGTEAASLYKGGKAPPPPGRPGVAGGTAPRAAAASQQQQAADAVPKWKAQSESLRTAMQNMRQLKAAMARGENIRDIPYVPSAPDPSFIQCPHCSRRFNAKAAERHIPACANTVSKPKFLKAGTGGSGQGAPQSKHLPKW</sequence>
<keyword evidence="3 5" id="KW-0863">Zinc-finger</keyword>
<dbReference type="PANTHER" id="PTHR13555">
    <property type="entry name" value="C2H2 ZINC FINGER CGI-62-RELATED"/>
    <property type="match status" value="1"/>
</dbReference>
<dbReference type="GO" id="GO:0008270">
    <property type="term" value="F:zinc ion binding"/>
    <property type="evidence" value="ECO:0007669"/>
    <property type="project" value="UniProtKB-KW"/>
</dbReference>
<dbReference type="EMBL" id="BEGY01000089">
    <property type="protein sequence ID" value="GAX82949.1"/>
    <property type="molecule type" value="Genomic_DNA"/>
</dbReference>
<evidence type="ECO:0000256" key="4">
    <source>
        <dbReference type="ARBA" id="ARBA00022833"/>
    </source>
</evidence>
<feature type="compositionally biased region" description="Gly residues" evidence="6">
    <location>
        <begin position="223"/>
        <end position="246"/>
    </location>
</feature>
<dbReference type="InterPro" id="IPR049899">
    <property type="entry name" value="Znf_C2HC_C3H"/>
</dbReference>
<feature type="compositionally biased region" description="Acidic residues" evidence="6">
    <location>
        <begin position="506"/>
        <end position="516"/>
    </location>
</feature>
<evidence type="ECO:0000256" key="1">
    <source>
        <dbReference type="ARBA" id="ARBA00022723"/>
    </source>
</evidence>
<evidence type="ECO:0000259" key="7">
    <source>
        <dbReference type="PROSITE" id="PS52027"/>
    </source>
</evidence>
<dbReference type="Proteomes" id="UP000232323">
    <property type="component" value="Unassembled WGS sequence"/>
</dbReference>
<dbReference type="OrthoDB" id="265955at2759"/>
<dbReference type="InterPro" id="IPR026319">
    <property type="entry name" value="ZC2HC1A/B-like"/>
</dbReference>
<protein>
    <recommendedName>
        <fullName evidence="7">C2HC/C3H-type domain-containing protein</fullName>
    </recommendedName>
</protein>
<accession>A0A250XJ53</accession>
<comment type="caution">
    <text evidence="8">The sequence shown here is derived from an EMBL/GenBank/DDBJ whole genome shotgun (WGS) entry which is preliminary data.</text>
</comment>
<dbReference type="AlphaFoldDB" id="A0A250XJ53"/>
<feature type="compositionally biased region" description="Pro residues" evidence="6">
    <location>
        <begin position="561"/>
        <end position="571"/>
    </location>
</feature>
<feature type="region of interest" description="Disordered" evidence="6">
    <location>
        <begin position="36"/>
        <end position="81"/>
    </location>
</feature>
<dbReference type="Gene3D" id="3.30.160.60">
    <property type="entry name" value="Classic Zinc Finger"/>
    <property type="match status" value="1"/>
</dbReference>
<feature type="region of interest" description="Disordered" evidence="6">
    <location>
        <begin position="195"/>
        <end position="246"/>
    </location>
</feature>
<evidence type="ECO:0000256" key="2">
    <source>
        <dbReference type="ARBA" id="ARBA00022737"/>
    </source>
</evidence>
<gene>
    <name evidence="8" type="ORF">CEUSTIGMA_g10376.t1</name>
</gene>
<proteinExistence type="predicted"/>
<evidence type="ECO:0000313" key="9">
    <source>
        <dbReference type="Proteomes" id="UP000232323"/>
    </source>
</evidence>
<keyword evidence="2" id="KW-0677">Repeat</keyword>
<evidence type="ECO:0000256" key="6">
    <source>
        <dbReference type="SAM" id="MobiDB-lite"/>
    </source>
</evidence>
<reference evidence="8 9" key="1">
    <citation type="submission" date="2017-08" db="EMBL/GenBank/DDBJ databases">
        <title>Acidophilic green algal genome provides insights into adaptation to an acidic environment.</title>
        <authorList>
            <person name="Hirooka S."/>
            <person name="Hirose Y."/>
            <person name="Kanesaki Y."/>
            <person name="Higuchi S."/>
            <person name="Fujiwara T."/>
            <person name="Onuma R."/>
            <person name="Era A."/>
            <person name="Ohbayashi R."/>
            <person name="Uzuka A."/>
            <person name="Nozaki H."/>
            <person name="Yoshikawa H."/>
            <person name="Miyagishima S.Y."/>
        </authorList>
    </citation>
    <scope>NUCLEOTIDE SEQUENCE [LARGE SCALE GENOMIC DNA]</scope>
    <source>
        <strain evidence="8 9">NIES-2499</strain>
    </source>
</reference>
<keyword evidence="4" id="KW-0862">Zinc</keyword>
<feature type="compositionally biased region" description="Basic and acidic residues" evidence="6">
    <location>
        <begin position="520"/>
        <end position="530"/>
    </location>
</feature>
<feature type="region of interest" description="Disordered" evidence="6">
    <location>
        <begin position="681"/>
        <end position="727"/>
    </location>
</feature>
<feature type="domain" description="C2HC/C3H-type" evidence="7">
    <location>
        <begin position="764"/>
        <end position="793"/>
    </location>
</feature>
<feature type="region of interest" description="Disordered" evidence="6">
    <location>
        <begin position="476"/>
        <end position="640"/>
    </location>
</feature>
<feature type="domain" description="C2HC/C3H-type" evidence="7">
    <location>
        <begin position="449"/>
        <end position="478"/>
    </location>
</feature>
<dbReference type="Pfam" id="PF13913">
    <property type="entry name" value="zf-C2HC_2"/>
    <property type="match status" value="5"/>
</dbReference>
<feature type="region of interest" description="Disordered" evidence="6">
    <location>
        <begin position="408"/>
        <end position="434"/>
    </location>
</feature>
<evidence type="ECO:0000256" key="5">
    <source>
        <dbReference type="PROSITE-ProRule" id="PRU01371"/>
    </source>
</evidence>
<feature type="compositionally biased region" description="Low complexity" evidence="6">
    <location>
        <begin position="572"/>
        <end position="595"/>
    </location>
</feature>
<feature type="compositionally biased region" description="Low complexity" evidence="6">
    <location>
        <begin position="47"/>
        <end position="66"/>
    </location>
</feature>
<organism evidence="8 9">
    <name type="scientific">Chlamydomonas eustigma</name>
    <dbReference type="NCBI Taxonomy" id="1157962"/>
    <lineage>
        <taxon>Eukaryota</taxon>
        <taxon>Viridiplantae</taxon>
        <taxon>Chlorophyta</taxon>
        <taxon>core chlorophytes</taxon>
        <taxon>Chlorophyceae</taxon>
        <taxon>CS clade</taxon>
        <taxon>Chlamydomonadales</taxon>
        <taxon>Chlamydomonadaceae</taxon>
        <taxon>Chlamydomonas</taxon>
    </lineage>
</organism>
<evidence type="ECO:0000256" key="3">
    <source>
        <dbReference type="ARBA" id="ARBA00022771"/>
    </source>
</evidence>
<dbReference type="PANTHER" id="PTHR13555:SF36">
    <property type="entry name" value="ZINC FINGER C2HC DOMAIN-CONTAINING PROTEIN 1B"/>
    <property type="match status" value="1"/>
</dbReference>
<feature type="compositionally biased region" description="Low complexity" evidence="6">
    <location>
        <begin position="703"/>
        <end position="720"/>
    </location>
</feature>
<feature type="region of interest" description="Disordered" evidence="6">
    <location>
        <begin position="794"/>
        <end position="817"/>
    </location>
</feature>
<feature type="compositionally biased region" description="Gly residues" evidence="6">
    <location>
        <begin position="67"/>
        <end position="79"/>
    </location>
</feature>
<feature type="compositionally biased region" description="Low complexity" evidence="6">
    <location>
        <begin position="480"/>
        <end position="493"/>
    </location>
</feature>
<dbReference type="PROSITE" id="PS52027">
    <property type="entry name" value="ZF_C2HC_C3H"/>
    <property type="match status" value="3"/>
</dbReference>
<keyword evidence="1" id="KW-0479">Metal-binding</keyword>
<keyword evidence="9" id="KW-1185">Reference proteome</keyword>
<evidence type="ECO:0000313" key="8">
    <source>
        <dbReference type="EMBL" id="GAX82949.1"/>
    </source>
</evidence>
<name>A0A250XJ53_9CHLO</name>